<dbReference type="PIRSF" id="PIRSF005814">
    <property type="entry name" value="MutS_YshD"/>
    <property type="match status" value="1"/>
</dbReference>
<comment type="function">
    <text evidence="8">Endonuclease that is involved in the suppression of homologous recombination and thus may have a key role in the control of bacterial genetic diversity.</text>
</comment>
<dbReference type="InterPro" id="IPR046893">
    <property type="entry name" value="MSSS"/>
</dbReference>
<dbReference type="HAMAP" id="MF_00092">
    <property type="entry name" value="MutS2"/>
    <property type="match status" value="1"/>
</dbReference>
<dbReference type="SMART" id="SM00534">
    <property type="entry name" value="MUTSac"/>
    <property type="match status" value="1"/>
</dbReference>
<evidence type="ECO:0000256" key="3">
    <source>
        <dbReference type="ARBA" id="ARBA00022741"/>
    </source>
</evidence>
<comment type="function">
    <text evidence="8">Acts as a ribosome collision sensor, splitting the ribosome into its 2 subunits. Detects stalled/collided 70S ribosomes which it binds and splits by an ATP-hydrolysis driven conformational change. Acts upstream of the ribosome quality control system (RQC), a ribosome-associated complex that mediates the extraction of incompletely synthesized nascent chains from stalled ribosomes and their subsequent degradation. Probably generates substrates for RQC.</text>
</comment>
<dbReference type="PANTHER" id="PTHR48466">
    <property type="entry name" value="OS10G0509000 PROTEIN-RELATED"/>
    <property type="match status" value="1"/>
</dbReference>
<evidence type="ECO:0000256" key="1">
    <source>
        <dbReference type="ARBA" id="ARBA00022722"/>
    </source>
</evidence>
<dbReference type="SUPFAM" id="SSF48334">
    <property type="entry name" value="DNA repair protein MutS, domain III"/>
    <property type="match status" value="1"/>
</dbReference>
<evidence type="ECO:0000256" key="2">
    <source>
        <dbReference type="ARBA" id="ARBA00022730"/>
    </source>
</evidence>
<feature type="domain" description="Smr" evidence="10">
    <location>
        <begin position="713"/>
        <end position="787"/>
    </location>
</feature>
<dbReference type="CDD" id="cd03280">
    <property type="entry name" value="ABC_MutS2"/>
    <property type="match status" value="1"/>
</dbReference>
<keyword evidence="5 8" id="KW-0067">ATP-binding</keyword>
<keyword evidence="4 8" id="KW-0378">Hydrolase</keyword>
<comment type="subunit">
    <text evidence="8">Homodimer. Binds to stalled ribosomes, contacting rRNA.</text>
</comment>
<evidence type="ECO:0000256" key="9">
    <source>
        <dbReference type="SAM" id="Coils"/>
    </source>
</evidence>
<comment type="caution">
    <text evidence="11">The sequence shown here is derived from an EMBL/GenBank/DDBJ whole genome shotgun (WGS) entry which is preliminary data.</text>
</comment>
<name>A0ABV9QKA0_9FIRM</name>
<keyword evidence="1 8" id="KW-0540">Nuclease</keyword>
<evidence type="ECO:0000313" key="12">
    <source>
        <dbReference type="Proteomes" id="UP001595916"/>
    </source>
</evidence>
<reference evidence="12" key="1">
    <citation type="journal article" date="2019" name="Int. J. Syst. Evol. Microbiol.">
        <title>The Global Catalogue of Microorganisms (GCM) 10K type strain sequencing project: providing services to taxonomists for standard genome sequencing and annotation.</title>
        <authorList>
            <consortium name="The Broad Institute Genomics Platform"/>
            <consortium name="The Broad Institute Genome Sequencing Center for Infectious Disease"/>
            <person name="Wu L."/>
            <person name="Ma J."/>
        </authorList>
    </citation>
    <scope>NUCLEOTIDE SEQUENCE [LARGE SCALE GENOMIC DNA]</scope>
    <source>
        <strain evidence="12">CCUG 46385</strain>
    </source>
</reference>
<evidence type="ECO:0000256" key="8">
    <source>
        <dbReference type="HAMAP-Rule" id="MF_00092"/>
    </source>
</evidence>
<dbReference type="NCBIfam" id="TIGR01069">
    <property type="entry name" value="mutS2"/>
    <property type="match status" value="1"/>
</dbReference>
<evidence type="ECO:0000256" key="5">
    <source>
        <dbReference type="ARBA" id="ARBA00022840"/>
    </source>
</evidence>
<dbReference type="SMART" id="SM00533">
    <property type="entry name" value="MUTSd"/>
    <property type="match status" value="1"/>
</dbReference>
<dbReference type="EC" id="3.6.4.-" evidence="8"/>
<comment type="similarity">
    <text evidence="8">Belongs to the DNA mismatch repair MutS family. MutS2 subfamily.</text>
</comment>
<evidence type="ECO:0000256" key="4">
    <source>
        <dbReference type="ARBA" id="ARBA00022801"/>
    </source>
</evidence>
<dbReference type="RefSeq" id="WP_379788362.1">
    <property type="nucleotide sequence ID" value="NZ_JBHSHL010000025.1"/>
</dbReference>
<protein>
    <recommendedName>
        <fullName evidence="8">Endonuclease MutS2</fullName>
        <ecNumber evidence="8">3.1.-.-</ecNumber>
    </recommendedName>
    <alternativeName>
        <fullName evidence="8">Ribosome-associated protein quality control-upstream factor</fullName>
        <shortName evidence="8">RQC-upstream factor</shortName>
        <shortName evidence="8">RqcU</shortName>
        <ecNumber evidence="8">3.6.4.-</ecNumber>
    </alternativeName>
</protein>
<dbReference type="Gene3D" id="3.40.50.300">
    <property type="entry name" value="P-loop containing nucleotide triphosphate hydrolases"/>
    <property type="match status" value="1"/>
</dbReference>
<dbReference type="Gene3D" id="3.30.1370.110">
    <property type="match status" value="1"/>
</dbReference>
<dbReference type="SMART" id="SM00463">
    <property type="entry name" value="SMR"/>
    <property type="match status" value="1"/>
</dbReference>
<keyword evidence="7 8" id="KW-0238">DNA-binding</keyword>
<accession>A0ABV9QKA0</accession>
<dbReference type="PROSITE" id="PS50828">
    <property type="entry name" value="SMR"/>
    <property type="match status" value="1"/>
</dbReference>
<keyword evidence="12" id="KW-1185">Reference proteome</keyword>
<organism evidence="11 12">
    <name type="scientific">Filifactor villosus</name>
    <dbReference type="NCBI Taxonomy" id="29374"/>
    <lineage>
        <taxon>Bacteria</taxon>
        <taxon>Bacillati</taxon>
        <taxon>Bacillota</taxon>
        <taxon>Clostridia</taxon>
        <taxon>Peptostreptococcales</taxon>
        <taxon>Filifactoraceae</taxon>
        <taxon>Filifactor</taxon>
    </lineage>
</organism>
<keyword evidence="9" id="KW-0175">Coiled coil</keyword>
<dbReference type="SUPFAM" id="SSF52540">
    <property type="entry name" value="P-loop containing nucleoside triphosphate hydrolases"/>
    <property type="match status" value="1"/>
</dbReference>
<evidence type="ECO:0000256" key="7">
    <source>
        <dbReference type="ARBA" id="ARBA00023125"/>
    </source>
</evidence>
<proteinExistence type="inferred from homology"/>
<keyword evidence="8 11" id="KW-0255">Endonuclease</keyword>
<dbReference type="SUPFAM" id="SSF160443">
    <property type="entry name" value="SMR domain-like"/>
    <property type="match status" value="1"/>
</dbReference>
<dbReference type="EMBL" id="JBHSHL010000025">
    <property type="protein sequence ID" value="MFC4804837.1"/>
    <property type="molecule type" value="Genomic_DNA"/>
</dbReference>
<dbReference type="GO" id="GO:0004519">
    <property type="term" value="F:endonuclease activity"/>
    <property type="evidence" value="ECO:0007669"/>
    <property type="project" value="UniProtKB-KW"/>
</dbReference>
<dbReference type="Proteomes" id="UP001595916">
    <property type="component" value="Unassembled WGS sequence"/>
</dbReference>
<feature type="coiled-coil region" evidence="9">
    <location>
        <begin position="515"/>
        <end position="619"/>
    </location>
</feature>
<dbReference type="InterPro" id="IPR027417">
    <property type="entry name" value="P-loop_NTPase"/>
</dbReference>
<sequence length="787" mass="89278">MIESRTMKVLEYDAILEKLKAHAVSELGKKRIEEMKVSTDEQEILLWQGQTTEAQTIVLQSGSIPFGAFYDTREAVKRAELGAVLDMQQLLHIASGLASARRMKDFLDQKTEAKRLLSLSSFLTADRELEEDVFSAIISPTEMSDNASGELRRIRRSIVTMQENVRKKLDDIVSSSQAKYLQDSLVTMRQDRFVVPVKLEYRDKVPGIVHDTSSSGATLFVEPIAVVEINNKLQTLRSDEKKEIQRILGEFTLRVGEICDALRDNQVYLTELDFIFARGKLSVEMKAEEAGFNPQMYLRLKQARHPLIDRKKVIASDIEIGEGYRTLVITGPNTGGKTVTLKTIGLFALMFQSGLHLPCDYGSNMCIFEHIFADIGDEQSIEQSLSTFSSHMTHIVKILENLGDRNLVLFDELGAGTDPVEGAALAISILEEVRQNDSLCIATTHYSELKHYALTQEGVENASMEFDVDTLSPTYRMMIGIPGKSNAFEISKRLGLSERLIENSRSRIHTDKLLMEDVLKEIEDERKEMALQKKESDAIYLRAKELESKLEERERRTKRRLEQELLEGKKQAAKLLKEAQDEVEDQLREIAKLKEELDREDLNKQLEKARKRIKDTLKASSYDENILYTQEDAEKSLNEVKEGMRVYVSTFHQEGVVLSADDKKREASVQLGAMKMNLPYEILQPPKKQKSQNAYTGAGKIRKDKSMHIKTEIDLRGMDMESARMELEKYLDDAVLSNLPQVTIIHGVGTMVLKKGVEQFLKTYKPVKSFRQGKYGEGGPGVTIVRF</sequence>
<dbReference type="EC" id="3.1.-.-" evidence="8"/>
<evidence type="ECO:0000256" key="6">
    <source>
        <dbReference type="ARBA" id="ARBA00022884"/>
    </source>
</evidence>
<dbReference type="Pfam" id="PF01713">
    <property type="entry name" value="Smr"/>
    <property type="match status" value="1"/>
</dbReference>
<keyword evidence="3 8" id="KW-0547">Nucleotide-binding</keyword>
<evidence type="ECO:0000259" key="10">
    <source>
        <dbReference type="PROSITE" id="PS50828"/>
    </source>
</evidence>
<dbReference type="InterPro" id="IPR045076">
    <property type="entry name" value="MutS"/>
</dbReference>
<keyword evidence="2 8" id="KW-0699">rRNA-binding</keyword>
<dbReference type="InterPro" id="IPR005747">
    <property type="entry name" value="MutS2"/>
</dbReference>
<dbReference type="InterPro" id="IPR000432">
    <property type="entry name" value="DNA_mismatch_repair_MutS_C"/>
</dbReference>
<keyword evidence="6 8" id="KW-0694">RNA-binding</keyword>
<gene>
    <name evidence="8" type="primary">mutS2</name>
    <name evidence="8" type="synonym">rqcU</name>
    <name evidence="11" type="ORF">ACFO4R_07060</name>
</gene>
<evidence type="ECO:0000313" key="11">
    <source>
        <dbReference type="EMBL" id="MFC4804837.1"/>
    </source>
</evidence>
<dbReference type="InterPro" id="IPR007696">
    <property type="entry name" value="DNA_mismatch_repair_MutS_core"/>
</dbReference>
<feature type="binding site" evidence="8">
    <location>
        <begin position="331"/>
        <end position="338"/>
    </location>
    <ligand>
        <name>ATP</name>
        <dbReference type="ChEBI" id="CHEBI:30616"/>
    </ligand>
</feature>
<dbReference type="Pfam" id="PF20297">
    <property type="entry name" value="MSSS"/>
    <property type="match status" value="1"/>
</dbReference>
<dbReference type="InterPro" id="IPR002625">
    <property type="entry name" value="Smr_dom"/>
</dbReference>
<dbReference type="PANTHER" id="PTHR48466:SF2">
    <property type="entry name" value="OS10G0509000 PROTEIN"/>
    <property type="match status" value="1"/>
</dbReference>
<dbReference type="InterPro" id="IPR036063">
    <property type="entry name" value="Smr_dom_sf"/>
</dbReference>
<dbReference type="Pfam" id="PF00488">
    <property type="entry name" value="MutS_V"/>
    <property type="match status" value="1"/>
</dbReference>
<dbReference type="InterPro" id="IPR036187">
    <property type="entry name" value="DNA_mismatch_repair_MutS_sf"/>
</dbReference>